<protein>
    <submittedName>
        <fullName evidence="1">Uncharacterized protein</fullName>
    </submittedName>
</protein>
<dbReference type="InParanoid" id="A0A0C3FN17"/>
<dbReference type="AlphaFoldDB" id="A0A0C3FN17"/>
<dbReference type="EMBL" id="KN833003">
    <property type="protein sequence ID" value="KIM80611.1"/>
    <property type="molecule type" value="Genomic_DNA"/>
</dbReference>
<evidence type="ECO:0000313" key="2">
    <source>
        <dbReference type="Proteomes" id="UP000054166"/>
    </source>
</evidence>
<evidence type="ECO:0000313" key="1">
    <source>
        <dbReference type="EMBL" id="KIM80611.1"/>
    </source>
</evidence>
<accession>A0A0C3FN17</accession>
<proteinExistence type="predicted"/>
<organism evidence="1 2">
    <name type="scientific">Piloderma croceum (strain F 1598)</name>
    <dbReference type="NCBI Taxonomy" id="765440"/>
    <lineage>
        <taxon>Eukaryota</taxon>
        <taxon>Fungi</taxon>
        <taxon>Dikarya</taxon>
        <taxon>Basidiomycota</taxon>
        <taxon>Agaricomycotina</taxon>
        <taxon>Agaricomycetes</taxon>
        <taxon>Agaricomycetidae</taxon>
        <taxon>Atheliales</taxon>
        <taxon>Atheliaceae</taxon>
        <taxon>Piloderma</taxon>
    </lineage>
</organism>
<dbReference type="Proteomes" id="UP000054166">
    <property type="component" value="Unassembled WGS sequence"/>
</dbReference>
<reference evidence="2" key="2">
    <citation type="submission" date="2015-01" db="EMBL/GenBank/DDBJ databases">
        <title>Evolutionary Origins and Diversification of the Mycorrhizal Mutualists.</title>
        <authorList>
            <consortium name="DOE Joint Genome Institute"/>
            <consortium name="Mycorrhizal Genomics Consortium"/>
            <person name="Kohler A."/>
            <person name="Kuo A."/>
            <person name="Nagy L.G."/>
            <person name="Floudas D."/>
            <person name="Copeland A."/>
            <person name="Barry K.W."/>
            <person name="Cichocki N."/>
            <person name="Veneault-Fourrey C."/>
            <person name="LaButti K."/>
            <person name="Lindquist E.A."/>
            <person name="Lipzen A."/>
            <person name="Lundell T."/>
            <person name="Morin E."/>
            <person name="Murat C."/>
            <person name="Riley R."/>
            <person name="Ohm R."/>
            <person name="Sun H."/>
            <person name="Tunlid A."/>
            <person name="Henrissat B."/>
            <person name="Grigoriev I.V."/>
            <person name="Hibbett D.S."/>
            <person name="Martin F."/>
        </authorList>
    </citation>
    <scope>NUCLEOTIDE SEQUENCE [LARGE SCALE GENOMIC DNA]</scope>
    <source>
        <strain evidence="2">F 1598</strain>
    </source>
</reference>
<sequence>MDQITQETALSPSVLRIEDIESPRKSFVIFGDEALDKFATIYSVPLCHRRRGISAVWFMQS</sequence>
<dbReference type="HOGENOM" id="CLU_2961608_0_0_1"/>
<gene>
    <name evidence="1" type="ORF">PILCRDRAFT_822350</name>
</gene>
<name>A0A0C3FN17_PILCF</name>
<keyword evidence="2" id="KW-1185">Reference proteome</keyword>
<reference evidence="1 2" key="1">
    <citation type="submission" date="2014-04" db="EMBL/GenBank/DDBJ databases">
        <authorList>
            <consortium name="DOE Joint Genome Institute"/>
            <person name="Kuo A."/>
            <person name="Tarkka M."/>
            <person name="Buscot F."/>
            <person name="Kohler A."/>
            <person name="Nagy L.G."/>
            <person name="Floudas D."/>
            <person name="Copeland A."/>
            <person name="Barry K.W."/>
            <person name="Cichocki N."/>
            <person name="Veneault-Fourrey C."/>
            <person name="LaButti K."/>
            <person name="Lindquist E.A."/>
            <person name="Lipzen A."/>
            <person name="Lundell T."/>
            <person name="Morin E."/>
            <person name="Murat C."/>
            <person name="Sun H."/>
            <person name="Tunlid A."/>
            <person name="Henrissat B."/>
            <person name="Grigoriev I.V."/>
            <person name="Hibbett D.S."/>
            <person name="Martin F."/>
            <person name="Nordberg H.P."/>
            <person name="Cantor M.N."/>
            <person name="Hua S.X."/>
        </authorList>
    </citation>
    <scope>NUCLEOTIDE SEQUENCE [LARGE SCALE GENOMIC DNA]</scope>
    <source>
        <strain evidence="1 2">F 1598</strain>
    </source>
</reference>